<keyword evidence="10" id="KW-1185">Reference proteome</keyword>
<dbReference type="PANTHER" id="PTHR43386">
    <property type="entry name" value="OLIGOPEPTIDE TRANSPORT SYSTEM PERMEASE PROTEIN APPC"/>
    <property type="match status" value="1"/>
</dbReference>
<dbReference type="InterPro" id="IPR000515">
    <property type="entry name" value="MetI-like"/>
</dbReference>
<feature type="transmembrane region" description="Helical" evidence="7">
    <location>
        <begin position="51"/>
        <end position="71"/>
    </location>
</feature>
<dbReference type="GO" id="GO:0005886">
    <property type="term" value="C:plasma membrane"/>
    <property type="evidence" value="ECO:0007669"/>
    <property type="project" value="UniProtKB-SubCell"/>
</dbReference>
<evidence type="ECO:0000256" key="7">
    <source>
        <dbReference type="RuleBase" id="RU363032"/>
    </source>
</evidence>
<keyword evidence="5 7" id="KW-1133">Transmembrane helix</keyword>
<dbReference type="InterPro" id="IPR050366">
    <property type="entry name" value="BP-dependent_transpt_permease"/>
</dbReference>
<dbReference type="Gene3D" id="1.10.3720.10">
    <property type="entry name" value="MetI-like"/>
    <property type="match status" value="1"/>
</dbReference>
<evidence type="ECO:0000256" key="5">
    <source>
        <dbReference type="ARBA" id="ARBA00022989"/>
    </source>
</evidence>
<dbReference type="Proteomes" id="UP000199645">
    <property type="component" value="Unassembled WGS sequence"/>
</dbReference>
<dbReference type="OrthoDB" id="9812701at2"/>
<dbReference type="Pfam" id="PF00528">
    <property type="entry name" value="BPD_transp_1"/>
    <property type="match status" value="1"/>
</dbReference>
<dbReference type="STRING" id="35752.SAMN05421541_105461"/>
<feature type="domain" description="ABC transmembrane type-1" evidence="8">
    <location>
        <begin position="124"/>
        <end position="327"/>
    </location>
</feature>
<evidence type="ECO:0000256" key="6">
    <source>
        <dbReference type="ARBA" id="ARBA00023136"/>
    </source>
</evidence>
<evidence type="ECO:0000256" key="1">
    <source>
        <dbReference type="ARBA" id="ARBA00004651"/>
    </source>
</evidence>
<feature type="transmembrane region" description="Helical" evidence="7">
    <location>
        <begin position="254"/>
        <end position="279"/>
    </location>
</feature>
<comment type="similarity">
    <text evidence="7">Belongs to the binding-protein-dependent transport system permease family.</text>
</comment>
<dbReference type="InterPro" id="IPR025966">
    <property type="entry name" value="OppC_N"/>
</dbReference>
<evidence type="ECO:0000256" key="4">
    <source>
        <dbReference type="ARBA" id="ARBA00022692"/>
    </source>
</evidence>
<feature type="transmembrane region" description="Helical" evidence="7">
    <location>
        <begin position="200"/>
        <end position="219"/>
    </location>
</feature>
<reference evidence="9 10" key="1">
    <citation type="submission" date="2016-10" db="EMBL/GenBank/DDBJ databases">
        <authorList>
            <person name="de Groot N.N."/>
        </authorList>
    </citation>
    <scope>NUCLEOTIDE SEQUENCE [LARGE SCALE GENOMIC DNA]</scope>
    <source>
        <strain evidence="9 10">DSM 43019</strain>
    </source>
</reference>
<keyword evidence="4 7" id="KW-0812">Transmembrane</keyword>
<sequence>MSNTPATADSRSPGTEDTAVAVLQPDTAAKAFVGRSPGQLAWIRLKRDRTAFASFITVLFFILISLLAPLISKLYGITATEGFSEKLNYQGLPTGYLGGISGEHWLGLEAGIGRDLFMQLIFGMRTSLVIAFLSAIISIVLGVVLGIVSGYFGGWVDQALTWFTDFMLAFPFLVFALAIIPIINTAAYDVGEEVPGTFRVSVIIGVFALFGWMTTARLVRGQILSLREREYVEAARAAGASSTHILFKQLLPNIWAPILVSFSLALPGFIAAEAALSFLNIGVVEPTPDLGRLVYYGRQWLGTPDWAYFLIPASAVFIAVLAFNLLGDSLRDALDPKSSK</sequence>
<evidence type="ECO:0000313" key="9">
    <source>
        <dbReference type="EMBL" id="SFF05474.1"/>
    </source>
</evidence>
<organism evidence="9 10">
    <name type="scientific">Actinoplanes philippinensis</name>
    <dbReference type="NCBI Taxonomy" id="35752"/>
    <lineage>
        <taxon>Bacteria</taxon>
        <taxon>Bacillati</taxon>
        <taxon>Actinomycetota</taxon>
        <taxon>Actinomycetes</taxon>
        <taxon>Micromonosporales</taxon>
        <taxon>Micromonosporaceae</taxon>
        <taxon>Actinoplanes</taxon>
    </lineage>
</organism>
<dbReference type="InterPro" id="IPR035906">
    <property type="entry name" value="MetI-like_sf"/>
</dbReference>
<keyword evidence="6 7" id="KW-0472">Membrane</keyword>
<dbReference type="CDD" id="cd06261">
    <property type="entry name" value="TM_PBP2"/>
    <property type="match status" value="1"/>
</dbReference>
<comment type="subcellular location">
    <subcellularLocation>
        <location evidence="1 7">Cell membrane</location>
        <topology evidence="1 7">Multi-pass membrane protein</topology>
    </subcellularLocation>
</comment>
<gene>
    <name evidence="9" type="ORF">SAMN05421541_105461</name>
</gene>
<keyword evidence="3" id="KW-1003">Cell membrane</keyword>
<evidence type="ECO:0000313" key="10">
    <source>
        <dbReference type="Proteomes" id="UP000199645"/>
    </source>
</evidence>
<protein>
    <submittedName>
        <fullName evidence="9">Peptide/nickel transport system permease protein</fullName>
    </submittedName>
</protein>
<dbReference type="SUPFAM" id="SSF161098">
    <property type="entry name" value="MetI-like"/>
    <property type="match status" value="1"/>
</dbReference>
<feature type="transmembrane region" description="Helical" evidence="7">
    <location>
        <begin position="166"/>
        <end position="188"/>
    </location>
</feature>
<dbReference type="PROSITE" id="PS50928">
    <property type="entry name" value="ABC_TM1"/>
    <property type="match status" value="1"/>
</dbReference>
<accession>A0A1I2FJ27</accession>
<keyword evidence="2 7" id="KW-0813">Transport</keyword>
<evidence type="ECO:0000256" key="3">
    <source>
        <dbReference type="ARBA" id="ARBA00022475"/>
    </source>
</evidence>
<dbReference type="GO" id="GO:0055085">
    <property type="term" value="P:transmembrane transport"/>
    <property type="evidence" value="ECO:0007669"/>
    <property type="project" value="InterPro"/>
</dbReference>
<dbReference type="Pfam" id="PF12911">
    <property type="entry name" value="OppC_N"/>
    <property type="match status" value="1"/>
</dbReference>
<feature type="transmembrane region" description="Helical" evidence="7">
    <location>
        <begin position="128"/>
        <end position="154"/>
    </location>
</feature>
<dbReference type="AlphaFoldDB" id="A0A1I2FJ27"/>
<dbReference type="PANTHER" id="PTHR43386:SF1">
    <property type="entry name" value="D,D-DIPEPTIDE TRANSPORT SYSTEM PERMEASE PROTEIN DDPC-RELATED"/>
    <property type="match status" value="1"/>
</dbReference>
<dbReference type="EMBL" id="FONV01000005">
    <property type="protein sequence ID" value="SFF05474.1"/>
    <property type="molecule type" value="Genomic_DNA"/>
</dbReference>
<evidence type="ECO:0000256" key="2">
    <source>
        <dbReference type="ARBA" id="ARBA00022448"/>
    </source>
</evidence>
<feature type="transmembrane region" description="Helical" evidence="7">
    <location>
        <begin position="306"/>
        <end position="327"/>
    </location>
</feature>
<name>A0A1I2FJ27_9ACTN</name>
<evidence type="ECO:0000259" key="8">
    <source>
        <dbReference type="PROSITE" id="PS50928"/>
    </source>
</evidence>
<dbReference type="RefSeq" id="WP_093614532.1">
    <property type="nucleotide sequence ID" value="NZ_BOMT01000037.1"/>
</dbReference>
<proteinExistence type="inferred from homology"/>